<evidence type="ECO:0000313" key="1">
    <source>
        <dbReference type="EMBL" id="GJT37317.1"/>
    </source>
</evidence>
<gene>
    <name evidence="1" type="ORF">Tco_0937182</name>
</gene>
<sequence length="399" mass="44706">MGDENPIRTLGDYSKPSHEGYMNTIELPVGNNVLAIGLNVFQQDPSPHGDLTTCFLAQIFPPRNGRNSAMISMFQTTSWESLSRQGLVSRTYYKKSIIMESIVGFKSKFFKIMSPFILSARLTALPAAKSAIRIPMNLGKSLSLNPQPQALGTTFEARVRDYMAAHTKRMDRFENSIFKQREEMNSMMTEMFWLLKELTTSRAPEKVLIREEAKSTITKSVNSISLIREEEEKNDIHDVATSDDSKETDVPDIEVSVKEAKTKNGAENRAKNKPIKTPKKEEVVEAPSSWPVEYYLKHGINEKLIEGLVDNNRFNDSLSGARAGKKNGKTYNVLPRGPVYEAILKKKITKNEDIGGNFEIPCIIGGLKNVNALVDQGSAVNVMPYSTYMKLTNERPAKT</sequence>
<evidence type="ECO:0000313" key="2">
    <source>
        <dbReference type="Proteomes" id="UP001151760"/>
    </source>
</evidence>
<accession>A0ABQ5DED0</accession>
<dbReference type="Proteomes" id="UP001151760">
    <property type="component" value="Unassembled WGS sequence"/>
</dbReference>
<reference evidence="1" key="1">
    <citation type="journal article" date="2022" name="Int. J. Mol. Sci.">
        <title>Draft Genome of Tanacetum Coccineum: Genomic Comparison of Closely Related Tanacetum-Family Plants.</title>
        <authorList>
            <person name="Yamashiro T."/>
            <person name="Shiraishi A."/>
            <person name="Nakayama K."/>
            <person name="Satake H."/>
        </authorList>
    </citation>
    <scope>NUCLEOTIDE SEQUENCE</scope>
</reference>
<reference evidence="1" key="2">
    <citation type="submission" date="2022-01" db="EMBL/GenBank/DDBJ databases">
        <authorList>
            <person name="Yamashiro T."/>
            <person name="Shiraishi A."/>
            <person name="Satake H."/>
            <person name="Nakayama K."/>
        </authorList>
    </citation>
    <scope>NUCLEOTIDE SEQUENCE</scope>
</reference>
<keyword evidence="2" id="KW-1185">Reference proteome</keyword>
<proteinExistence type="predicted"/>
<organism evidence="1 2">
    <name type="scientific">Tanacetum coccineum</name>
    <dbReference type="NCBI Taxonomy" id="301880"/>
    <lineage>
        <taxon>Eukaryota</taxon>
        <taxon>Viridiplantae</taxon>
        <taxon>Streptophyta</taxon>
        <taxon>Embryophyta</taxon>
        <taxon>Tracheophyta</taxon>
        <taxon>Spermatophyta</taxon>
        <taxon>Magnoliopsida</taxon>
        <taxon>eudicotyledons</taxon>
        <taxon>Gunneridae</taxon>
        <taxon>Pentapetalae</taxon>
        <taxon>asterids</taxon>
        <taxon>campanulids</taxon>
        <taxon>Asterales</taxon>
        <taxon>Asteraceae</taxon>
        <taxon>Asteroideae</taxon>
        <taxon>Anthemideae</taxon>
        <taxon>Anthemidinae</taxon>
        <taxon>Tanacetum</taxon>
    </lineage>
</organism>
<name>A0ABQ5DED0_9ASTR</name>
<dbReference type="EMBL" id="BQNB010015214">
    <property type="protein sequence ID" value="GJT37317.1"/>
    <property type="molecule type" value="Genomic_DNA"/>
</dbReference>
<protein>
    <submittedName>
        <fullName evidence="1">Uncharacterized protein</fullName>
    </submittedName>
</protein>
<comment type="caution">
    <text evidence="1">The sequence shown here is derived from an EMBL/GenBank/DDBJ whole genome shotgun (WGS) entry which is preliminary data.</text>
</comment>